<dbReference type="AlphaFoldDB" id="A0A0N5A5T3"/>
<proteinExistence type="predicted"/>
<name>A0A0N5A5T3_PARTI</name>
<accession>A0A0N5A5T3</accession>
<evidence type="ECO:0000313" key="2">
    <source>
        <dbReference type="Proteomes" id="UP000038045"/>
    </source>
</evidence>
<evidence type="ECO:0000313" key="3">
    <source>
        <dbReference type="WBParaSite" id="PTRK_0001709900.1"/>
    </source>
</evidence>
<dbReference type="WBParaSite" id="PTRK_0001709900.1">
    <property type="protein sequence ID" value="PTRK_0001709900.1"/>
    <property type="gene ID" value="PTRK_0001709900"/>
</dbReference>
<protein>
    <submittedName>
        <fullName evidence="3">LUD_dom domain-containing protein</fullName>
    </submittedName>
</protein>
<organism evidence="2 3">
    <name type="scientific">Parastrongyloides trichosuri</name>
    <name type="common">Possum-specific nematode worm</name>
    <dbReference type="NCBI Taxonomy" id="131310"/>
    <lineage>
        <taxon>Eukaryota</taxon>
        <taxon>Metazoa</taxon>
        <taxon>Ecdysozoa</taxon>
        <taxon>Nematoda</taxon>
        <taxon>Chromadorea</taxon>
        <taxon>Rhabditida</taxon>
        <taxon>Tylenchina</taxon>
        <taxon>Panagrolaimomorpha</taxon>
        <taxon>Strongyloidoidea</taxon>
        <taxon>Strongyloididae</taxon>
        <taxon>Parastrongyloides</taxon>
    </lineage>
</organism>
<evidence type="ECO:0000256" key="1">
    <source>
        <dbReference type="SAM" id="MobiDB-lite"/>
    </source>
</evidence>
<sequence>MRWQTSMGDELEAHLSQDNTKDVTSQAWRTALDPEGEWIHAVLKSANERLTEIRQHIPDAGGLVIATDQTVARAYAKTLQGLTGQSPTVVLSDEKEASSRI</sequence>
<keyword evidence="2" id="KW-1185">Reference proteome</keyword>
<dbReference type="Proteomes" id="UP000038045">
    <property type="component" value="Unplaced"/>
</dbReference>
<feature type="compositionally biased region" description="Basic and acidic residues" evidence="1">
    <location>
        <begin position="11"/>
        <end position="21"/>
    </location>
</feature>
<feature type="region of interest" description="Disordered" evidence="1">
    <location>
        <begin position="1"/>
        <end position="25"/>
    </location>
</feature>
<reference evidence="3" key="1">
    <citation type="submission" date="2017-02" db="UniProtKB">
        <authorList>
            <consortium name="WormBaseParasite"/>
        </authorList>
    </citation>
    <scope>IDENTIFICATION</scope>
</reference>